<evidence type="ECO:0000313" key="2">
    <source>
        <dbReference type="EMBL" id="KNZ59960.1"/>
    </source>
</evidence>
<evidence type="ECO:0000313" key="3">
    <source>
        <dbReference type="Proteomes" id="UP000037035"/>
    </source>
</evidence>
<reference evidence="2 3" key="1">
    <citation type="submission" date="2015-08" db="EMBL/GenBank/DDBJ databases">
        <title>Next Generation Sequencing and Analysis of the Genome of Puccinia sorghi L Schw, the Causal Agent of Maize Common Rust.</title>
        <authorList>
            <person name="Rochi L."/>
            <person name="Burguener G."/>
            <person name="Darino M."/>
            <person name="Turjanski A."/>
            <person name="Kreff E."/>
            <person name="Dieguez M.J."/>
            <person name="Sacco F."/>
        </authorList>
    </citation>
    <scope>NUCLEOTIDE SEQUENCE [LARGE SCALE GENOMIC DNA]</scope>
    <source>
        <strain evidence="2 3">RO10H11247</strain>
    </source>
</reference>
<comment type="caution">
    <text evidence="2">The sequence shown here is derived from an EMBL/GenBank/DDBJ whole genome shotgun (WGS) entry which is preliminary data.</text>
</comment>
<name>A0A0L6VIM4_9BASI</name>
<dbReference type="Proteomes" id="UP000037035">
    <property type="component" value="Unassembled WGS sequence"/>
</dbReference>
<keyword evidence="3" id="KW-1185">Reference proteome</keyword>
<sequence>MSSKKAFLPDGGDAFMIESGWDGWEWLGVVSSNAAEKRTRGSLRVHSRAASFRKGLQPNPADPNNPPLITTPPRDLRDSRMEHNEDSPHRGRSYADGTPNTTLLTQNLPGATAEDTIHPAFCHTSSQLDNHTPQTINHPTPSILSVSNNSNSQDTESPQDDLLPQSELLLLKQKPLDELRRLQIVKEYVQYQRLNQAIKTEAEEIYHEYQKKIMLVAFKHQRLAVALSKYLGQGRKRESNSWKNYRALSSDVKNMLKGGRKEIGQQNKEIAKAWRCLDSKIQEHLWLIPRLGQMMFNKLAIEGFVGGTMIATKYLQIIVEEGDPLGGFHSFVAGLKKRICMDEEDLAILEQKNQPQSSSL</sequence>
<proteinExistence type="predicted"/>
<feature type="compositionally biased region" description="Polar residues" evidence="1">
    <location>
        <begin position="123"/>
        <end position="156"/>
    </location>
</feature>
<dbReference type="EMBL" id="LAVV01006434">
    <property type="protein sequence ID" value="KNZ59960.1"/>
    <property type="molecule type" value="Genomic_DNA"/>
</dbReference>
<accession>A0A0L6VIM4</accession>
<organism evidence="2 3">
    <name type="scientific">Puccinia sorghi</name>
    <dbReference type="NCBI Taxonomy" id="27349"/>
    <lineage>
        <taxon>Eukaryota</taxon>
        <taxon>Fungi</taxon>
        <taxon>Dikarya</taxon>
        <taxon>Basidiomycota</taxon>
        <taxon>Pucciniomycotina</taxon>
        <taxon>Pucciniomycetes</taxon>
        <taxon>Pucciniales</taxon>
        <taxon>Pucciniaceae</taxon>
        <taxon>Puccinia</taxon>
    </lineage>
</organism>
<feature type="region of interest" description="Disordered" evidence="1">
    <location>
        <begin position="123"/>
        <end position="163"/>
    </location>
</feature>
<dbReference type="VEuPathDB" id="FungiDB:VP01_1637g2"/>
<feature type="region of interest" description="Disordered" evidence="1">
    <location>
        <begin position="35"/>
        <end position="106"/>
    </location>
</feature>
<gene>
    <name evidence="2" type="ORF">VP01_1637g2</name>
</gene>
<dbReference type="AlphaFoldDB" id="A0A0L6VIM4"/>
<feature type="compositionally biased region" description="Basic and acidic residues" evidence="1">
    <location>
        <begin position="74"/>
        <end position="89"/>
    </location>
</feature>
<protein>
    <submittedName>
        <fullName evidence="2">Uncharacterized protein</fullName>
    </submittedName>
</protein>
<feature type="compositionally biased region" description="Pro residues" evidence="1">
    <location>
        <begin position="60"/>
        <end position="70"/>
    </location>
</feature>
<evidence type="ECO:0000256" key="1">
    <source>
        <dbReference type="SAM" id="MobiDB-lite"/>
    </source>
</evidence>